<keyword evidence="1" id="KW-0808">Transferase</keyword>
<dbReference type="PANTHER" id="PTHR35526">
    <property type="entry name" value="ANTI-SIGMA-F FACTOR RSBW-RELATED"/>
    <property type="match status" value="1"/>
</dbReference>
<evidence type="ECO:0000313" key="5">
    <source>
        <dbReference type="Proteomes" id="UP001596380"/>
    </source>
</evidence>
<comment type="caution">
    <text evidence="4">The sequence shown here is derived from an EMBL/GenBank/DDBJ whole genome shotgun (WGS) entry which is preliminary data.</text>
</comment>
<organism evidence="4 5">
    <name type="scientific">Actinomadura yumaensis</name>
    <dbReference type="NCBI Taxonomy" id="111807"/>
    <lineage>
        <taxon>Bacteria</taxon>
        <taxon>Bacillati</taxon>
        <taxon>Actinomycetota</taxon>
        <taxon>Actinomycetes</taxon>
        <taxon>Streptosporangiales</taxon>
        <taxon>Thermomonosporaceae</taxon>
        <taxon>Actinomadura</taxon>
    </lineage>
</organism>
<evidence type="ECO:0000256" key="1">
    <source>
        <dbReference type="ARBA" id="ARBA00022527"/>
    </source>
</evidence>
<dbReference type="Pfam" id="PF13581">
    <property type="entry name" value="HATPase_c_2"/>
    <property type="match status" value="1"/>
</dbReference>
<dbReference type="SUPFAM" id="SSF55874">
    <property type="entry name" value="ATPase domain of HSP90 chaperone/DNA topoisomerase II/histidine kinase"/>
    <property type="match status" value="1"/>
</dbReference>
<dbReference type="EMBL" id="JBHSXS010000055">
    <property type="protein sequence ID" value="MFC6886511.1"/>
    <property type="molecule type" value="Genomic_DNA"/>
</dbReference>
<dbReference type="Gene3D" id="3.30.565.10">
    <property type="entry name" value="Histidine kinase-like ATPase, C-terminal domain"/>
    <property type="match status" value="1"/>
</dbReference>
<dbReference type="InterPro" id="IPR036890">
    <property type="entry name" value="HATPase_C_sf"/>
</dbReference>
<dbReference type="Proteomes" id="UP001596380">
    <property type="component" value="Unassembled WGS sequence"/>
</dbReference>
<name>A0ABW2CZW4_9ACTN</name>
<dbReference type="RefSeq" id="WP_160820329.1">
    <property type="nucleotide sequence ID" value="NZ_JBHSXE010000001.1"/>
</dbReference>
<proteinExistence type="predicted"/>
<feature type="domain" description="Histidine kinase/HSP90-like ATPase" evidence="3">
    <location>
        <begin position="24"/>
        <end position="146"/>
    </location>
</feature>
<evidence type="ECO:0000313" key="4">
    <source>
        <dbReference type="EMBL" id="MFC6886511.1"/>
    </source>
</evidence>
<reference evidence="5" key="1">
    <citation type="journal article" date="2019" name="Int. J. Syst. Evol. Microbiol.">
        <title>The Global Catalogue of Microorganisms (GCM) 10K type strain sequencing project: providing services to taxonomists for standard genome sequencing and annotation.</title>
        <authorList>
            <consortium name="The Broad Institute Genomics Platform"/>
            <consortium name="The Broad Institute Genome Sequencing Center for Infectious Disease"/>
            <person name="Wu L."/>
            <person name="Ma J."/>
        </authorList>
    </citation>
    <scope>NUCLEOTIDE SEQUENCE [LARGE SCALE GENOMIC DNA]</scope>
    <source>
        <strain evidence="5">JCM 3369</strain>
    </source>
</reference>
<dbReference type="CDD" id="cd16936">
    <property type="entry name" value="HATPase_RsbW-like"/>
    <property type="match status" value="1"/>
</dbReference>
<keyword evidence="1" id="KW-0418">Kinase</keyword>
<keyword evidence="4" id="KW-0547">Nucleotide-binding</keyword>
<accession>A0ABW2CZW4</accession>
<evidence type="ECO:0000256" key="2">
    <source>
        <dbReference type="SAM" id="MobiDB-lite"/>
    </source>
</evidence>
<keyword evidence="5" id="KW-1185">Reference proteome</keyword>
<dbReference type="InterPro" id="IPR050267">
    <property type="entry name" value="Anti-sigma-factor_SerPK"/>
</dbReference>
<evidence type="ECO:0000259" key="3">
    <source>
        <dbReference type="Pfam" id="PF13581"/>
    </source>
</evidence>
<gene>
    <name evidence="4" type="ORF">ACFQKB_42595</name>
</gene>
<dbReference type="InterPro" id="IPR003594">
    <property type="entry name" value="HATPase_dom"/>
</dbReference>
<sequence>MGGKTVISGELDISFDAVSSASGEVRHKIQSTVTEWGFPRDVDDVSLVAGELVANAVQSAPGGEIRVRLARESGAVLLEVWDGTERMPVVRPVVEMTLDDVVPDGEALDAGHDDGTGGWGLPIVQALSLECGVRLTPPQGKWVWARIAVQAVPGISRSAEMGKHGKEVKCGMCDGTGKIKTGGNGRQGQRQNGRQGQRQEVTCTGCGGTGKQG</sequence>
<keyword evidence="1" id="KW-0723">Serine/threonine-protein kinase</keyword>
<dbReference type="PANTHER" id="PTHR35526:SF3">
    <property type="entry name" value="ANTI-SIGMA-F FACTOR RSBW"/>
    <property type="match status" value="1"/>
</dbReference>
<feature type="region of interest" description="Disordered" evidence="2">
    <location>
        <begin position="176"/>
        <end position="213"/>
    </location>
</feature>
<protein>
    <submittedName>
        <fullName evidence="4">ATP-binding protein</fullName>
    </submittedName>
</protein>
<dbReference type="GO" id="GO:0005524">
    <property type="term" value="F:ATP binding"/>
    <property type="evidence" value="ECO:0007669"/>
    <property type="project" value="UniProtKB-KW"/>
</dbReference>
<keyword evidence="4" id="KW-0067">ATP-binding</keyword>
<feature type="compositionally biased region" description="Low complexity" evidence="2">
    <location>
        <begin position="187"/>
        <end position="204"/>
    </location>
</feature>